<proteinExistence type="predicted"/>
<keyword evidence="2" id="KW-1133">Transmembrane helix</keyword>
<keyword evidence="3" id="KW-0732">Signal</keyword>
<protein>
    <recommendedName>
        <fullName evidence="6">Phytase-like domain-containing protein</fullName>
    </recommendedName>
</protein>
<dbReference type="Gene3D" id="2.120.10.30">
    <property type="entry name" value="TolB, C-terminal domain"/>
    <property type="match status" value="1"/>
</dbReference>
<dbReference type="eggNOG" id="COG3386">
    <property type="taxonomic scope" value="Bacteria"/>
</dbReference>
<dbReference type="AlphaFoldDB" id="I0H3F9"/>
<gene>
    <name evidence="4" type="ordered locus">AMIS_23260</name>
</gene>
<evidence type="ECO:0000313" key="4">
    <source>
        <dbReference type="EMBL" id="BAL87546.1"/>
    </source>
</evidence>
<accession>I0H3F9</accession>
<reference evidence="4 5" key="1">
    <citation type="submission" date="2012-02" db="EMBL/GenBank/DDBJ databases">
        <title>Complete genome sequence of Actinoplanes missouriensis 431 (= NBRC 102363).</title>
        <authorList>
            <person name="Ohnishi Y."/>
            <person name="Ishikawa J."/>
            <person name="Sekine M."/>
            <person name="Hosoyama A."/>
            <person name="Harada T."/>
            <person name="Narita H."/>
            <person name="Hata T."/>
            <person name="Konno Y."/>
            <person name="Tutikane K."/>
            <person name="Fujita N."/>
            <person name="Horinouchi S."/>
            <person name="Hayakawa M."/>
        </authorList>
    </citation>
    <scope>NUCLEOTIDE SEQUENCE [LARGE SCALE GENOMIC DNA]</scope>
    <source>
        <strain evidence="5">ATCC 14538 / DSM 43046 / CBS 188.64 / JCM 3121 / NBRC 102363 / NCIMB 12654 / NRRL B-3342 / UNCC 431</strain>
    </source>
</reference>
<dbReference type="EMBL" id="AP012319">
    <property type="protein sequence ID" value="BAL87546.1"/>
    <property type="molecule type" value="Genomic_DNA"/>
</dbReference>
<feature type="transmembrane region" description="Helical" evidence="2">
    <location>
        <begin position="311"/>
        <end position="334"/>
    </location>
</feature>
<evidence type="ECO:0000313" key="5">
    <source>
        <dbReference type="Proteomes" id="UP000007882"/>
    </source>
</evidence>
<dbReference type="OrthoDB" id="9801244at2"/>
<keyword evidence="5" id="KW-1185">Reference proteome</keyword>
<dbReference type="KEGG" id="ams:AMIS_23260"/>
<evidence type="ECO:0000256" key="3">
    <source>
        <dbReference type="SAM" id="SignalP"/>
    </source>
</evidence>
<evidence type="ECO:0008006" key="6">
    <source>
        <dbReference type="Google" id="ProtNLM"/>
    </source>
</evidence>
<dbReference type="RefSeq" id="WP_014442441.1">
    <property type="nucleotide sequence ID" value="NC_017093.1"/>
</dbReference>
<dbReference type="STRING" id="512565.AMIS_23260"/>
<sequence>MVLPAVAALLATSFIPVAAAAESPRTVCRITDDRLNEISGLVADGDGYVVVNDGADDPDGRRIFFLNKRCKVTRTVAYPSRPRDTEDLARAADGTIWVGDIGDNGNSRETIGLWRLAPGARKPALFRLSYPDGARDAEALLVSGDGTPVVITKDPVTAGVYVPAEPLRADGTTPMKRAGDVPIPVTATSNPFGFAGRLVITGAAASPDGTRVALRTYSDAFEFEVTEGDVVKALTGGSARTTALPDEPQGESIAYSADGSALLTVSEGRDVPILSYPLSTPASAPSIAPSPSPSPSVAPSAAAPSPVAASFPVGAVAAGLAMIVAGGVTGLLIARRRRS</sequence>
<keyword evidence="2" id="KW-0812">Transmembrane</keyword>
<feature type="signal peptide" evidence="3">
    <location>
        <begin position="1"/>
        <end position="20"/>
    </location>
</feature>
<dbReference type="Proteomes" id="UP000007882">
    <property type="component" value="Chromosome"/>
</dbReference>
<evidence type="ECO:0000256" key="1">
    <source>
        <dbReference type="SAM" id="MobiDB-lite"/>
    </source>
</evidence>
<feature type="chain" id="PRO_5003628519" description="Phytase-like domain-containing protein" evidence="3">
    <location>
        <begin position="21"/>
        <end position="339"/>
    </location>
</feature>
<evidence type="ECO:0000256" key="2">
    <source>
        <dbReference type="SAM" id="Phobius"/>
    </source>
</evidence>
<dbReference type="SUPFAM" id="SSF63829">
    <property type="entry name" value="Calcium-dependent phosphotriesterase"/>
    <property type="match status" value="1"/>
</dbReference>
<dbReference type="PATRIC" id="fig|512565.3.peg.2322"/>
<keyword evidence="2" id="KW-0472">Membrane</keyword>
<dbReference type="HOGENOM" id="CLU_062020_0_0_11"/>
<dbReference type="InterPro" id="IPR011042">
    <property type="entry name" value="6-blade_b-propeller_TolB-like"/>
</dbReference>
<name>I0H3F9_ACTM4</name>
<feature type="region of interest" description="Disordered" evidence="1">
    <location>
        <begin position="282"/>
        <end position="303"/>
    </location>
</feature>
<organism evidence="4 5">
    <name type="scientific">Actinoplanes missouriensis (strain ATCC 14538 / DSM 43046 / CBS 188.64 / JCM 3121 / NBRC 102363 / NCIMB 12654 / NRRL B-3342 / UNCC 431)</name>
    <dbReference type="NCBI Taxonomy" id="512565"/>
    <lineage>
        <taxon>Bacteria</taxon>
        <taxon>Bacillati</taxon>
        <taxon>Actinomycetota</taxon>
        <taxon>Actinomycetes</taxon>
        <taxon>Micromonosporales</taxon>
        <taxon>Micromonosporaceae</taxon>
        <taxon>Actinoplanes</taxon>
    </lineage>
</organism>